<evidence type="ECO:0000313" key="2">
    <source>
        <dbReference type="Proteomes" id="UP001140234"/>
    </source>
</evidence>
<evidence type="ECO:0000313" key="1">
    <source>
        <dbReference type="EMBL" id="KAJ2769852.1"/>
    </source>
</evidence>
<name>A0ACC1JYE1_9FUNG</name>
<reference evidence="1" key="1">
    <citation type="submission" date="2022-07" db="EMBL/GenBank/DDBJ databases">
        <title>Phylogenomic reconstructions and comparative analyses of Kickxellomycotina fungi.</title>
        <authorList>
            <person name="Reynolds N.K."/>
            <person name="Stajich J.E."/>
            <person name="Barry K."/>
            <person name="Grigoriev I.V."/>
            <person name="Crous P."/>
            <person name="Smith M.E."/>
        </authorList>
    </citation>
    <scope>NUCLEOTIDE SEQUENCE</scope>
    <source>
        <strain evidence="1">CBS 109366</strain>
    </source>
</reference>
<accession>A0ACC1JYE1</accession>
<organism evidence="1 2">
    <name type="scientific">Coemansia nantahalensis</name>
    <dbReference type="NCBI Taxonomy" id="2789366"/>
    <lineage>
        <taxon>Eukaryota</taxon>
        <taxon>Fungi</taxon>
        <taxon>Fungi incertae sedis</taxon>
        <taxon>Zoopagomycota</taxon>
        <taxon>Kickxellomycotina</taxon>
        <taxon>Kickxellomycetes</taxon>
        <taxon>Kickxellales</taxon>
        <taxon>Kickxellaceae</taxon>
        <taxon>Coemansia</taxon>
    </lineage>
</organism>
<protein>
    <submittedName>
        <fullName evidence="1">Uncharacterized protein</fullName>
    </submittedName>
</protein>
<gene>
    <name evidence="1" type="ORF">IWQ57_002929</name>
</gene>
<keyword evidence="2" id="KW-1185">Reference proteome</keyword>
<dbReference type="Proteomes" id="UP001140234">
    <property type="component" value="Unassembled WGS sequence"/>
</dbReference>
<sequence length="284" mass="30650">MATSVLPEWYAESRYLHGAAIAALSDTAESLVFGQLFMTPSNHTFRDGNHLVVRFCHLEYPWDRPGSFADPPRALPQIIRGALGAGPHEGAAVPRCIVDATLVGDAAAAAVVGEFEQQGFACERAEDVVMAMTCGHGRITPPPPAGAEIRPVRPAEVAMLAACNASSFGYDRLGDVAWLAPKLGRQLDRPEQFRVHAAFVGGEIASFASVFCSHGLAFVQTVGTHPRHQRRGLARAVLGSALATLPAGTRVYLDAYEEGSMRMYRRVGFDEIGRITYTECLLKQ</sequence>
<dbReference type="EMBL" id="JANBUJ010000850">
    <property type="protein sequence ID" value="KAJ2769852.1"/>
    <property type="molecule type" value="Genomic_DNA"/>
</dbReference>
<proteinExistence type="predicted"/>
<comment type="caution">
    <text evidence="1">The sequence shown here is derived from an EMBL/GenBank/DDBJ whole genome shotgun (WGS) entry which is preliminary data.</text>
</comment>